<sequence>MQYLLDTHTLLWLLNDESVLPKATLSLLKDPASRLQVSVASIWEIAIKRGLGKLDINQPTQVLVNELPKLSIELLPITPDHVLRVETLPFHHRDPFDRIIIAQALVESYIIVSKDTNFPLYPVEILWS</sequence>
<accession>A0ABW5MB89</accession>
<evidence type="ECO:0000313" key="2">
    <source>
        <dbReference type="EMBL" id="MFD2573351.1"/>
    </source>
</evidence>
<dbReference type="PANTHER" id="PTHR36173:SF2">
    <property type="entry name" value="RIBONUCLEASE VAPC16"/>
    <property type="match status" value="1"/>
</dbReference>
<organism evidence="2 3">
    <name type="scientific">Spirosoma soli</name>
    <dbReference type="NCBI Taxonomy" id="1770529"/>
    <lineage>
        <taxon>Bacteria</taxon>
        <taxon>Pseudomonadati</taxon>
        <taxon>Bacteroidota</taxon>
        <taxon>Cytophagia</taxon>
        <taxon>Cytophagales</taxon>
        <taxon>Cytophagaceae</taxon>
        <taxon>Spirosoma</taxon>
    </lineage>
</organism>
<dbReference type="EMBL" id="JBHULN010000017">
    <property type="protein sequence ID" value="MFD2573351.1"/>
    <property type="molecule type" value="Genomic_DNA"/>
</dbReference>
<protein>
    <submittedName>
        <fullName evidence="2">Type II toxin-antitoxin system VapC family toxin</fullName>
    </submittedName>
</protein>
<dbReference type="Pfam" id="PF01850">
    <property type="entry name" value="PIN"/>
    <property type="match status" value="1"/>
</dbReference>
<dbReference type="InterPro" id="IPR029060">
    <property type="entry name" value="PIN-like_dom_sf"/>
</dbReference>
<dbReference type="InterPro" id="IPR041705">
    <property type="entry name" value="PIN_Sll0205"/>
</dbReference>
<feature type="domain" description="PIN" evidence="1">
    <location>
        <begin position="3"/>
        <end position="119"/>
    </location>
</feature>
<dbReference type="InterPro" id="IPR002716">
    <property type="entry name" value="PIN_dom"/>
</dbReference>
<name>A0ABW5MB89_9BACT</name>
<dbReference type="Gene3D" id="3.40.50.1010">
    <property type="entry name" value="5'-nuclease"/>
    <property type="match status" value="1"/>
</dbReference>
<evidence type="ECO:0000259" key="1">
    <source>
        <dbReference type="Pfam" id="PF01850"/>
    </source>
</evidence>
<dbReference type="SUPFAM" id="SSF88723">
    <property type="entry name" value="PIN domain-like"/>
    <property type="match status" value="1"/>
</dbReference>
<dbReference type="RefSeq" id="WP_381525943.1">
    <property type="nucleotide sequence ID" value="NZ_JBHULN010000017.1"/>
</dbReference>
<evidence type="ECO:0000313" key="3">
    <source>
        <dbReference type="Proteomes" id="UP001597469"/>
    </source>
</evidence>
<reference evidence="3" key="1">
    <citation type="journal article" date="2019" name="Int. J. Syst. Evol. Microbiol.">
        <title>The Global Catalogue of Microorganisms (GCM) 10K type strain sequencing project: providing services to taxonomists for standard genome sequencing and annotation.</title>
        <authorList>
            <consortium name="The Broad Institute Genomics Platform"/>
            <consortium name="The Broad Institute Genome Sequencing Center for Infectious Disease"/>
            <person name="Wu L."/>
            <person name="Ma J."/>
        </authorList>
    </citation>
    <scope>NUCLEOTIDE SEQUENCE [LARGE SCALE GENOMIC DNA]</scope>
    <source>
        <strain evidence="3">KCTC 42805</strain>
    </source>
</reference>
<dbReference type="InterPro" id="IPR052919">
    <property type="entry name" value="TA_system_RNase"/>
</dbReference>
<comment type="caution">
    <text evidence="2">The sequence shown here is derived from an EMBL/GenBank/DDBJ whole genome shotgun (WGS) entry which is preliminary data.</text>
</comment>
<gene>
    <name evidence="2" type="ORF">ACFSUS_22105</name>
</gene>
<dbReference type="CDD" id="cd09872">
    <property type="entry name" value="PIN_Sll0205-like"/>
    <property type="match status" value="1"/>
</dbReference>
<proteinExistence type="predicted"/>
<keyword evidence="3" id="KW-1185">Reference proteome</keyword>
<dbReference type="PANTHER" id="PTHR36173">
    <property type="entry name" value="RIBONUCLEASE VAPC16-RELATED"/>
    <property type="match status" value="1"/>
</dbReference>
<dbReference type="Proteomes" id="UP001597469">
    <property type="component" value="Unassembled WGS sequence"/>
</dbReference>